<protein>
    <submittedName>
        <fullName evidence="1">Uncharacterized protein</fullName>
    </submittedName>
</protein>
<comment type="caution">
    <text evidence="1">The sequence shown here is derived from an EMBL/GenBank/DDBJ whole genome shotgun (WGS) entry which is preliminary data.</text>
</comment>
<reference evidence="2" key="1">
    <citation type="journal article" date="2019" name="Int. J. Syst. Evol. Microbiol.">
        <title>The Global Catalogue of Microorganisms (GCM) 10K type strain sequencing project: providing services to taxonomists for standard genome sequencing and annotation.</title>
        <authorList>
            <consortium name="The Broad Institute Genomics Platform"/>
            <consortium name="The Broad Institute Genome Sequencing Center for Infectious Disease"/>
            <person name="Wu L."/>
            <person name="Ma J."/>
        </authorList>
    </citation>
    <scope>NUCLEOTIDE SEQUENCE [LARGE SCALE GENOMIC DNA]</scope>
    <source>
        <strain evidence="2">JCM 1417</strain>
    </source>
</reference>
<organism evidence="1 2">
    <name type="scientific">Clostridium subterminale</name>
    <dbReference type="NCBI Taxonomy" id="1550"/>
    <lineage>
        <taxon>Bacteria</taxon>
        <taxon>Bacillati</taxon>
        <taxon>Bacillota</taxon>
        <taxon>Clostridia</taxon>
        <taxon>Eubacteriales</taxon>
        <taxon>Clostridiaceae</taxon>
        <taxon>Clostridium</taxon>
    </lineage>
</organism>
<evidence type="ECO:0000313" key="1">
    <source>
        <dbReference type="EMBL" id="GAA0776007.1"/>
    </source>
</evidence>
<keyword evidence="2" id="KW-1185">Reference proteome</keyword>
<dbReference type="Proteomes" id="UP001501047">
    <property type="component" value="Unassembled WGS sequence"/>
</dbReference>
<sequence length="67" mass="7492">MTVVEGQYEALIEEHLGVSNRNPWRVDLDGISPLKGKSIKSNLCTYRVDQYDNLGGTAECILSSLFF</sequence>
<evidence type="ECO:0000313" key="2">
    <source>
        <dbReference type="Proteomes" id="UP001501047"/>
    </source>
</evidence>
<gene>
    <name evidence="1" type="ORF">GCM10008908_28640</name>
</gene>
<dbReference type="EMBL" id="BAAACI010000007">
    <property type="protein sequence ID" value="GAA0776007.1"/>
    <property type="molecule type" value="Genomic_DNA"/>
</dbReference>
<proteinExistence type="predicted"/>
<name>A0ABP3W2U7_CLOSU</name>
<accession>A0ABP3W2U7</accession>